<evidence type="ECO:0000313" key="3">
    <source>
        <dbReference type="Proteomes" id="UP000289269"/>
    </source>
</evidence>
<dbReference type="EMBL" id="SCKW01000002">
    <property type="protein sequence ID" value="RWZ79810.1"/>
    <property type="molecule type" value="Genomic_DNA"/>
</dbReference>
<comment type="caution">
    <text evidence="2">The sequence shown here is derived from an EMBL/GenBank/DDBJ whole genome shotgun (WGS) entry which is preliminary data.</text>
</comment>
<feature type="transmembrane region" description="Helical" evidence="1">
    <location>
        <begin position="12"/>
        <end position="33"/>
    </location>
</feature>
<keyword evidence="1" id="KW-0472">Membrane</keyword>
<dbReference type="AlphaFoldDB" id="A0A4Q0AK72"/>
<dbReference type="Proteomes" id="UP000289269">
    <property type="component" value="Unassembled WGS sequence"/>
</dbReference>
<evidence type="ECO:0000313" key="2">
    <source>
        <dbReference type="EMBL" id="RWZ79810.1"/>
    </source>
</evidence>
<feature type="transmembrane region" description="Helical" evidence="1">
    <location>
        <begin position="136"/>
        <end position="154"/>
    </location>
</feature>
<feature type="transmembrane region" description="Helical" evidence="1">
    <location>
        <begin position="68"/>
        <end position="84"/>
    </location>
</feature>
<feature type="transmembrane region" description="Helical" evidence="1">
    <location>
        <begin position="191"/>
        <end position="213"/>
    </location>
</feature>
<accession>A0A4Q0AK72</accession>
<organism evidence="2 3">
    <name type="scientific">Candidatus Chaera renei</name>
    <dbReference type="NCBI Taxonomy" id="2506947"/>
    <lineage>
        <taxon>Bacteria</taxon>
        <taxon>Candidatus Saccharimonadota</taxon>
        <taxon>Candidatus Saccharimonadia</taxon>
        <taxon>Candidatus Saccharimonadales</taxon>
        <taxon>Candidatus Saccharimonadaceae</taxon>
        <taxon>Candidatus Chaera</taxon>
    </lineage>
</organism>
<keyword evidence="1" id="KW-1133">Transmembrane helix</keyword>
<feature type="transmembrane region" description="Helical" evidence="1">
    <location>
        <begin position="39"/>
        <end position="56"/>
    </location>
</feature>
<protein>
    <submittedName>
        <fullName evidence="2">Uncharacterized protein</fullName>
    </submittedName>
</protein>
<sequence length="256" mass="28978">MELIKAARRHNLWSDVLYIVLNLGLVVALYWLVRLFDPPYLAVGLLLLSKWRVFAVRPRYWFVHLQSNLVDIVVGLSFVALLYLGQGETGLQILLSGLYGAWLLLLKSRTRRHYVVWQAGVAQFAGLLAVSSFSYLLPSSLFVLAVWLIGYGAARHVLNAYDEEGATLPALAWGLVLAEIGWLYYHWMVAYLFVGSLAISQLSIVGLLAGFVAQRLYDIFKHRGSVRFKEARGPILFLVLLLLLIFIRFTPWNIAL</sequence>
<evidence type="ECO:0000256" key="1">
    <source>
        <dbReference type="SAM" id="Phobius"/>
    </source>
</evidence>
<gene>
    <name evidence="2" type="ORF">EOT04_00260</name>
</gene>
<keyword evidence="3" id="KW-1185">Reference proteome</keyword>
<name>A0A4Q0AK72_9BACT</name>
<proteinExistence type="predicted"/>
<feature type="transmembrane region" description="Helical" evidence="1">
    <location>
        <begin position="234"/>
        <end position="254"/>
    </location>
</feature>
<feature type="transmembrane region" description="Helical" evidence="1">
    <location>
        <begin position="90"/>
        <end position="106"/>
    </location>
</feature>
<keyword evidence="1" id="KW-0812">Transmembrane</keyword>
<reference evidence="2" key="1">
    <citation type="submission" date="2019-01" db="EMBL/GenBank/DDBJ databases">
        <title>Genomic signatures and co-occurrence patterns of the ultra-small Saccharimodia (Patescibacteria phylum) suggest a symbiotic lifestyle.</title>
        <authorList>
            <person name="Lemos L."/>
            <person name="Medeiros J."/>
            <person name="Andreote F."/>
            <person name="Fernandes G."/>
            <person name="Varani A."/>
            <person name="Oliveira G."/>
            <person name="Pylro V."/>
        </authorList>
    </citation>
    <scope>NUCLEOTIDE SEQUENCE [LARGE SCALE GENOMIC DNA]</scope>
    <source>
        <strain evidence="2">AMD01</strain>
    </source>
</reference>